<dbReference type="PANTHER" id="PTHR30313">
    <property type="entry name" value="DNA PRIMASE"/>
    <property type="match status" value="1"/>
</dbReference>
<evidence type="ECO:0000313" key="4">
    <source>
        <dbReference type="Proteomes" id="UP000253891"/>
    </source>
</evidence>
<proteinExistence type="predicted"/>
<protein>
    <submittedName>
        <fullName evidence="3">DNA primase</fullName>
    </submittedName>
</protein>
<dbReference type="Gene3D" id="1.10.860.10">
    <property type="entry name" value="DNAb Helicase, Chain A"/>
    <property type="match status" value="1"/>
</dbReference>
<dbReference type="STRING" id="157463.GCA_001047075_01071"/>
<accession>A0A0K8MHY0</accession>
<dbReference type="AlphaFoldDB" id="A0A0K8MHY0"/>
<sequence length="408" mass="45207">MNSPESPFFNKGHLLYNFDQARGPIRAGQPAMIFEGFMDVISATIAGAEGAVATMGTALTETHVKDLAKITDRILLVYDGDAAGQKAAKRSIPLIRQQAPQVEIGVISLPDGRDPDEVRREQGVEALKAALDDGVLTPTEFLIQAAKNGKNLENQAAYLDFLKEAWPILAVASPVEQDYFLRHFSEDYGSDLAALQSEFQAYQENQPSQGPVETGSQNFDQPSDWVAPSGWSDNDLPAWQPEEGNSGGSQPYLATAPVQQFDSTLTRVERAEQGLLMAMIKSPAMLTYVKSLPDFAFVHPEYQLLMMLFEAYQQQAGPDFDLAGFLDFVQKPDLNQKVMAIDREFGTLEVQRDAVDDYLRVILKDAPYESQMATLDKKLSLARNQHDNAAIIQITTEIINLKRTYSHK</sequence>
<reference evidence="3 4" key="1">
    <citation type="journal article" date="2015" name="BMC Genomics">
        <title>Comparative genomics of Fructobacillus spp. and Leuconostoc spp. reveals niche-specific evolution of Fructobacillus spp.</title>
        <authorList>
            <person name="Endo A."/>
            <person name="Tanizawa Y."/>
            <person name="Tanaka N."/>
            <person name="Maeno S."/>
            <person name="Kumar H."/>
            <person name="Shiwa Y."/>
            <person name="Okada S."/>
            <person name="Yoshikawa H."/>
            <person name="Dicks L."/>
            <person name="Nakagawa J."/>
            <person name="Arita M."/>
        </authorList>
    </citation>
    <scope>NUCLEOTIDE SEQUENCE [LARGE SCALE GENOMIC DNA]</scope>
    <source>
        <strain evidence="3 4">JCM 12225</strain>
    </source>
</reference>
<feature type="region of interest" description="Disordered" evidence="1">
    <location>
        <begin position="202"/>
        <end position="253"/>
    </location>
</feature>
<dbReference type="Pfam" id="PF13155">
    <property type="entry name" value="Toprim_2"/>
    <property type="match status" value="1"/>
</dbReference>
<dbReference type="Gene3D" id="3.40.1360.10">
    <property type="match status" value="1"/>
</dbReference>
<gene>
    <name evidence="3" type="primary">dnaG</name>
    <name evidence="3" type="ORF">FFIC_281750</name>
</gene>
<evidence type="ECO:0000313" key="3">
    <source>
        <dbReference type="EMBL" id="GAP00166.1"/>
    </source>
</evidence>
<dbReference type="InterPro" id="IPR006171">
    <property type="entry name" value="TOPRIM_dom"/>
</dbReference>
<dbReference type="InterPro" id="IPR034151">
    <property type="entry name" value="TOPRIM_DnaG_bac"/>
</dbReference>
<dbReference type="PROSITE" id="PS50880">
    <property type="entry name" value="TOPRIM"/>
    <property type="match status" value="1"/>
</dbReference>
<dbReference type="InterPro" id="IPR016136">
    <property type="entry name" value="DNA_helicase_N/primase_C"/>
</dbReference>
<dbReference type="CDD" id="cd03364">
    <property type="entry name" value="TOPRIM_DnaG_primases"/>
    <property type="match status" value="1"/>
</dbReference>
<organism evidence="3 4">
    <name type="scientific">Fructobacillus ficulneus</name>
    <dbReference type="NCBI Taxonomy" id="157463"/>
    <lineage>
        <taxon>Bacteria</taxon>
        <taxon>Bacillati</taxon>
        <taxon>Bacillota</taxon>
        <taxon>Bacilli</taxon>
        <taxon>Lactobacillales</taxon>
        <taxon>Lactobacillaceae</taxon>
        <taxon>Fructobacillus</taxon>
    </lineage>
</organism>
<dbReference type="GO" id="GO:0016779">
    <property type="term" value="F:nucleotidyltransferase activity"/>
    <property type="evidence" value="ECO:0007669"/>
    <property type="project" value="InterPro"/>
</dbReference>
<dbReference type="PANTHER" id="PTHR30313:SF2">
    <property type="entry name" value="DNA PRIMASE"/>
    <property type="match status" value="1"/>
</dbReference>
<dbReference type="InterPro" id="IPR050219">
    <property type="entry name" value="DnaG_primase"/>
</dbReference>
<dbReference type="Pfam" id="PF10410">
    <property type="entry name" value="DnaB_bind"/>
    <property type="match status" value="1"/>
</dbReference>
<evidence type="ECO:0000256" key="1">
    <source>
        <dbReference type="SAM" id="MobiDB-lite"/>
    </source>
</evidence>
<dbReference type="GO" id="GO:0005737">
    <property type="term" value="C:cytoplasm"/>
    <property type="evidence" value="ECO:0007669"/>
    <property type="project" value="TreeGrafter"/>
</dbReference>
<dbReference type="InterPro" id="IPR019475">
    <property type="entry name" value="DNA_primase_DnaB-bd"/>
</dbReference>
<feature type="compositionally biased region" description="Polar residues" evidence="1">
    <location>
        <begin position="202"/>
        <end position="221"/>
    </location>
</feature>
<name>A0A0K8MHY0_9LACO</name>
<dbReference type="SMART" id="SM00493">
    <property type="entry name" value="TOPRIM"/>
    <property type="match status" value="1"/>
</dbReference>
<keyword evidence="4" id="KW-1185">Reference proteome</keyword>
<dbReference type="GO" id="GO:0006269">
    <property type="term" value="P:DNA replication, synthesis of primer"/>
    <property type="evidence" value="ECO:0007669"/>
    <property type="project" value="TreeGrafter"/>
</dbReference>
<evidence type="ECO:0000259" key="2">
    <source>
        <dbReference type="PROSITE" id="PS50880"/>
    </source>
</evidence>
<dbReference type="Proteomes" id="UP000253891">
    <property type="component" value="Unassembled WGS sequence"/>
</dbReference>
<dbReference type="EMBL" id="DF968005">
    <property type="protein sequence ID" value="GAP00166.1"/>
    <property type="molecule type" value="Genomic_DNA"/>
</dbReference>
<dbReference type="SUPFAM" id="SSF56731">
    <property type="entry name" value="DNA primase core"/>
    <property type="match status" value="1"/>
</dbReference>
<feature type="domain" description="Toprim" evidence="2">
    <location>
        <begin position="29"/>
        <end position="110"/>
    </location>
</feature>